<dbReference type="PANTHER" id="PTHR33086">
    <property type="entry name" value="OS05G0468200 PROTEIN-RELATED"/>
    <property type="match status" value="1"/>
</dbReference>
<dbReference type="EMBL" id="GBRH01266985">
    <property type="protein sequence ID" value="JAD30910.1"/>
    <property type="molecule type" value="Transcribed_RNA"/>
</dbReference>
<evidence type="ECO:0000313" key="2">
    <source>
        <dbReference type="EMBL" id="JAD30910.1"/>
    </source>
</evidence>
<proteinExistence type="predicted"/>
<sequence length="237" mass="26645">MRRFLSQTGKWDKLVALQSPLPRGRWMGMDTAHELVAFAGRLWWVDASWGALSADPFSDRPELHFVELPKGSVTEPVEKERRRELGTYRRMGVSEGRLHYAEVSQEEPFVLSSFALDEDGTSWMLKHRVALRRLWPNEDLCKNMPGIAAVDPLSANVTHLTIGKQALSIDMDNGNLLGCTLMGEGARPSDMLRPCLLPPWLESSRIPCAGTLSRNKADVKNKSLSDILVHVDRDKKI</sequence>
<dbReference type="PANTHER" id="PTHR33086:SF98">
    <property type="entry name" value="OS05G0468200 PROTEIN"/>
    <property type="match status" value="1"/>
</dbReference>
<name>A0A0A8Z2D2_ARUDO</name>
<feature type="domain" description="DUF1618" evidence="1">
    <location>
        <begin position="44"/>
        <end position="145"/>
    </location>
</feature>
<organism evidence="2">
    <name type="scientific">Arundo donax</name>
    <name type="common">Giant reed</name>
    <name type="synonym">Donax arundinaceus</name>
    <dbReference type="NCBI Taxonomy" id="35708"/>
    <lineage>
        <taxon>Eukaryota</taxon>
        <taxon>Viridiplantae</taxon>
        <taxon>Streptophyta</taxon>
        <taxon>Embryophyta</taxon>
        <taxon>Tracheophyta</taxon>
        <taxon>Spermatophyta</taxon>
        <taxon>Magnoliopsida</taxon>
        <taxon>Liliopsida</taxon>
        <taxon>Poales</taxon>
        <taxon>Poaceae</taxon>
        <taxon>PACMAD clade</taxon>
        <taxon>Arundinoideae</taxon>
        <taxon>Arundineae</taxon>
        <taxon>Arundo</taxon>
    </lineage>
</organism>
<accession>A0A0A8Z2D2</accession>
<reference evidence="2" key="1">
    <citation type="submission" date="2014-09" db="EMBL/GenBank/DDBJ databases">
        <authorList>
            <person name="Magalhaes I.L.F."/>
            <person name="Oliveira U."/>
            <person name="Santos F.R."/>
            <person name="Vidigal T.H.D.A."/>
            <person name="Brescovit A.D."/>
            <person name="Santos A.J."/>
        </authorList>
    </citation>
    <scope>NUCLEOTIDE SEQUENCE</scope>
    <source>
        <tissue evidence="2">Shoot tissue taken approximately 20 cm above the soil surface</tissue>
    </source>
</reference>
<evidence type="ECO:0000259" key="1">
    <source>
        <dbReference type="Pfam" id="PF07762"/>
    </source>
</evidence>
<dbReference type="InterPro" id="IPR011676">
    <property type="entry name" value="DUF1618"/>
</dbReference>
<dbReference type="Pfam" id="PF07762">
    <property type="entry name" value="DUF1618"/>
    <property type="match status" value="1"/>
</dbReference>
<reference evidence="2" key="2">
    <citation type="journal article" date="2015" name="Data Brief">
        <title>Shoot transcriptome of the giant reed, Arundo donax.</title>
        <authorList>
            <person name="Barrero R.A."/>
            <person name="Guerrero F.D."/>
            <person name="Moolhuijzen P."/>
            <person name="Goolsby J.A."/>
            <person name="Tidwell J."/>
            <person name="Bellgard S.E."/>
            <person name="Bellgard M.I."/>
        </authorList>
    </citation>
    <scope>NUCLEOTIDE SEQUENCE</scope>
    <source>
        <tissue evidence="2">Shoot tissue taken approximately 20 cm above the soil surface</tissue>
    </source>
</reference>
<dbReference type="AlphaFoldDB" id="A0A0A8Z2D2"/>
<protein>
    <recommendedName>
        <fullName evidence="1">DUF1618 domain-containing protein</fullName>
    </recommendedName>
</protein>